<dbReference type="SUPFAM" id="SSF52058">
    <property type="entry name" value="L domain-like"/>
    <property type="match status" value="1"/>
</dbReference>
<evidence type="ECO:0000313" key="7">
    <source>
        <dbReference type="EMBL" id="KAK7819110.1"/>
    </source>
</evidence>
<proteinExistence type="predicted"/>
<dbReference type="AlphaFoldDB" id="A0AAW0IX18"/>
<feature type="non-terminal residue" evidence="7">
    <location>
        <position position="277"/>
    </location>
</feature>
<keyword evidence="8" id="KW-1185">Reference proteome</keyword>
<reference evidence="7 8" key="1">
    <citation type="journal article" date="2018" name="Sci. Data">
        <title>The draft genome sequence of cork oak.</title>
        <authorList>
            <person name="Ramos A.M."/>
            <person name="Usie A."/>
            <person name="Barbosa P."/>
            <person name="Barros P.M."/>
            <person name="Capote T."/>
            <person name="Chaves I."/>
            <person name="Simoes F."/>
            <person name="Abreu I."/>
            <person name="Carrasquinho I."/>
            <person name="Faro C."/>
            <person name="Guimaraes J.B."/>
            <person name="Mendonca D."/>
            <person name="Nobrega F."/>
            <person name="Rodrigues L."/>
            <person name="Saibo N.J.M."/>
            <person name="Varela M.C."/>
            <person name="Egas C."/>
            <person name="Matos J."/>
            <person name="Miguel C.M."/>
            <person name="Oliveira M.M."/>
            <person name="Ricardo C.P."/>
            <person name="Goncalves S."/>
        </authorList>
    </citation>
    <scope>NUCLEOTIDE SEQUENCE [LARGE SCALE GENOMIC DNA]</scope>
    <source>
        <strain evidence="8">cv. HL8</strain>
    </source>
</reference>
<evidence type="ECO:0000256" key="4">
    <source>
        <dbReference type="ARBA" id="ARBA00022737"/>
    </source>
</evidence>
<evidence type="ECO:0000256" key="6">
    <source>
        <dbReference type="ARBA" id="ARBA00023136"/>
    </source>
</evidence>
<gene>
    <name evidence="7" type="ORF">CFP56_040700</name>
</gene>
<dbReference type="GO" id="GO:0016301">
    <property type="term" value="F:kinase activity"/>
    <property type="evidence" value="ECO:0007669"/>
    <property type="project" value="UniProtKB-KW"/>
</dbReference>
<organism evidence="7 8">
    <name type="scientific">Quercus suber</name>
    <name type="common">Cork oak</name>
    <dbReference type="NCBI Taxonomy" id="58331"/>
    <lineage>
        <taxon>Eukaryota</taxon>
        <taxon>Viridiplantae</taxon>
        <taxon>Streptophyta</taxon>
        <taxon>Embryophyta</taxon>
        <taxon>Tracheophyta</taxon>
        <taxon>Spermatophyta</taxon>
        <taxon>Magnoliopsida</taxon>
        <taxon>eudicotyledons</taxon>
        <taxon>Gunneridae</taxon>
        <taxon>Pentapetalae</taxon>
        <taxon>rosids</taxon>
        <taxon>fabids</taxon>
        <taxon>Fagales</taxon>
        <taxon>Fagaceae</taxon>
        <taxon>Quercus</taxon>
    </lineage>
</organism>
<keyword evidence="5" id="KW-1133">Transmembrane helix</keyword>
<evidence type="ECO:0000256" key="3">
    <source>
        <dbReference type="ARBA" id="ARBA00022692"/>
    </source>
</evidence>
<keyword evidence="3" id="KW-0812">Transmembrane</keyword>
<dbReference type="PROSITE" id="PS51450">
    <property type="entry name" value="LRR"/>
    <property type="match status" value="1"/>
</dbReference>
<evidence type="ECO:0000256" key="1">
    <source>
        <dbReference type="ARBA" id="ARBA00004370"/>
    </source>
</evidence>
<sequence>NYFQQPLITLEGNIPKSIGRLKSVSFFVVGSNMLNSMVPSSLYNLSYMSILGFEFNQLSGALPANIGLTLPNLKLFEISGNKFFGPIPGSLCNASKLQIIELAYNNLVGSVSTNLGYLLDLEVLNLGHNKLGRDLDFLMSLRNCSKLEVLIIAINQFEGVLPNFIGNLSTQLNALYLEGNQIFGTIPIAMQNLVNLILLHLDENLFTVEEANNIEDSRHIDVDMQKCLLSILNIGILCSLESPKDRMSMEEVIRELQSIKSAFISLGMHRGRPSRAQ</sequence>
<evidence type="ECO:0000256" key="5">
    <source>
        <dbReference type="ARBA" id="ARBA00022989"/>
    </source>
</evidence>
<dbReference type="Gene3D" id="3.80.10.10">
    <property type="entry name" value="Ribonuclease Inhibitor"/>
    <property type="match status" value="2"/>
</dbReference>
<name>A0AAW0IX18_QUESU</name>
<dbReference type="Proteomes" id="UP000237347">
    <property type="component" value="Unassembled WGS sequence"/>
</dbReference>
<keyword evidence="2" id="KW-0433">Leucine-rich repeat</keyword>
<dbReference type="Pfam" id="PF00560">
    <property type="entry name" value="LRR_1"/>
    <property type="match status" value="2"/>
</dbReference>
<keyword evidence="4" id="KW-0677">Repeat</keyword>
<feature type="non-terminal residue" evidence="7">
    <location>
        <position position="1"/>
    </location>
</feature>
<comment type="subcellular location">
    <subcellularLocation>
        <location evidence="1">Membrane</location>
    </subcellularLocation>
</comment>
<dbReference type="PANTHER" id="PTHR27008:SF592">
    <property type="entry name" value="LEUCINE-RICH REPEAT RECEPTOR-LIKE PROTEIN KINASE FAMILY PROTEIN-RELATED"/>
    <property type="match status" value="1"/>
</dbReference>
<protein>
    <submittedName>
        <fullName evidence="7">Lrr receptor-like serine/threonine-protein kinase</fullName>
    </submittedName>
</protein>
<dbReference type="GO" id="GO:0016020">
    <property type="term" value="C:membrane"/>
    <property type="evidence" value="ECO:0007669"/>
    <property type="project" value="UniProtKB-SubCell"/>
</dbReference>
<accession>A0AAW0IX18</accession>
<dbReference type="InterPro" id="IPR051809">
    <property type="entry name" value="Plant_receptor-like_S/T_kinase"/>
</dbReference>
<dbReference type="PANTHER" id="PTHR27008">
    <property type="entry name" value="OS04G0122200 PROTEIN"/>
    <property type="match status" value="1"/>
</dbReference>
<comment type="caution">
    <text evidence="7">The sequence shown here is derived from an EMBL/GenBank/DDBJ whole genome shotgun (WGS) entry which is preliminary data.</text>
</comment>
<dbReference type="InterPro" id="IPR001611">
    <property type="entry name" value="Leu-rich_rpt"/>
</dbReference>
<evidence type="ECO:0000256" key="2">
    <source>
        <dbReference type="ARBA" id="ARBA00022614"/>
    </source>
</evidence>
<evidence type="ECO:0000313" key="8">
    <source>
        <dbReference type="Proteomes" id="UP000237347"/>
    </source>
</evidence>
<dbReference type="InterPro" id="IPR032675">
    <property type="entry name" value="LRR_dom_sf"/>
</dbReference>
<keyword evidence="6" id="KW-0472">Membrane</keyword>
<dbReference type="EMBL" id="PKMF04000798">
    <property type="protein sequence ID" value="KAK7819110.1"/>
    <property type="molecule type" value="Genomic_DNA"/>
</dbReference>